<evidence type="ECO:0000313" key="1">
    <source>
        <dbReference type="EMBL" id="KAK7080606.1"/>
    </source>
</evidence>
<dbReference type="Proteomes" id="UP001381693">
    <property type="component" value="Unassembled WGS sequence"/>
</dbReference>
<dbReference type="AlphaFoldDB" id="A0AAN8XD01"/>
<name>A0AAN8XD01_HALRR</name>
<accession>A0AAN8XD01</accession>
<protein>
    <submittedName>
        <fullName evidence="1">Uncharacterized protein</fullName>
    </submittedName>
</protein>
<gene>
    <name evidence="1" type="ORF">SK128_026136</name>
</gene>
<sequence length="60" mass="6776">AAPSLPPRGYFTRIWQRRLSVFSLSPTLVGGSDCRQKNFWDLLVEEKKNSARSPLVGGER</sequence>
<reference evidence="1 2" key="1">
    <citation type="submission" date="2023-11" db="EMBL/GenBank/DDBJ databases">
        <title>Halocaridina rubra genome assembly.</title>
        <authorList>
            <person name="Smith C."/>
        </authorList>
    </citation>
    <scope>NUCLEOTIDE SEQUENCE [LARGE SCALE GENOMIC DNA]</scope>
    <source>
        <strain evidence="1">EP-1</strain>
        <tissue evidence="1">Whole</tissue>
    </source>
</reference>
<dbReference type="EMBL" id="JAXCGZ010005853">
    <property type="protein sequence ID" value="KAK7080606.1"/>
    <property type="molecule type" value="Genomic_DNA"/>
</dbReference>
<evidence type="ECO:0000313" key="2">
    <source>
        <dbReference type="Proteomes" id="UP001381693"/>
    </source>
</evidence>
<feature type="non-terminal residue" evidence="1">
    <location>
        <position position="60"/>
    </location>
</feature>
<proteinExistence type="predicted"/>
<feature type="non-terminal residue" evidence="1">
    <location>
        <position position="1"/>
    </location>
</feature>
<organism evidence="1 2">
    <name type="scientific">Halocaridina rubra</name>
    <name type="common">Hawaiian red shrimp</name>
    <dbReference type="NCBI Taxonomy" id="373956"/>
    <lineage>
        <taxon>Eukaryota</taxon>
        <taxon>Metazoa</taxon>
        <taxon>Ecdysozoa</taxon>
        <taxon>Arthropoda</taxon>
        <taxon>Crustacea</taxon>
        <taxon>Multicrustacea</taxon>
        <taxon>Malacostraca</taxon>
        <taxon>Eumalacostraca</taxon>
        <taxon>Eucarida</taxon>
        <taxon>Decapoda</taxon>
        <taxon>Pleocyemata</taxon>
        <taxon>Caridea</taxon>
        <taxon>Atyoidea</taxon>
        <taxon>Atyidae</taxon>
        <taxon>Halocaridina</taxon>
    </lineage>
</organism>
<comment type="caution">
    <text evidence="1">The sequence shown here is derived from an EMBL/GenBank/DDBJ whole genome shotgun (WGS) entry which is preliminary data.</text>
</comment>
<keyword evidence="2" id="KW-1185">Reference proteome</keyword>